<feature type="transmembrane region" description="Helical" evidence="1">
    <location>
        <begin position="33"/>
        <end position="56"/>
    </location>
</feature>
<dbReference type="PATRIC" id="fig|33036.3.peg.372"/>
<keyword evidence="1" id="KW-0812">Transmembrane</keyword>
<proteinExistence type="predicted"/>
<dbReference type="EMBL" id="LRPM01000008">
    <property type="protein sequence ID" value="KWZ79030.1"/>
    <property type="molecule type" value="Genomic_DNA"/>
</dbReference>
<evidence type="ECO:0000256" key="1">
    <source>
        <dbReference type="SAM" id="Phobius"/>
    </source>
</evidence>
<dbReference type="AlphaFoldDB" id="A0A133KHT1"/>
<protein>
    <submittedName>
        <fullName evidence="2">Uncharacterized protein</fullName>
    </submittedName>
</protein>
<accession>A0A133KHT1</accession>
<dbReference type="Proteomes" id="UP000070383">
    <property type="component" value="Unassembled WGS sequence"/>
</dbReference>
<keyword evidence="3" id="KW-1185">Reference proteome</keyword>
<reference evidence="3" key="1">
    <citation type="submission" date="2016-01" db="EMBL/GenBank/DDBJ databases">
        <authorList>
            <person name="Mitreva M."/>
            <person name="Pepin K.H."/>
            <person name="Mihindukulasuriya K.A."/>
            <person name="Fulton R."/>
            <person name="Fronick C."/>
            <person name="O'Laughlin M."/>
            <person name="Miner T."/>
            <person name="Herter B."/>
            <person name="Rosa B.A."/>
            <person name="Cordes M."/>
            <person name="Tomlinson C."/>
            <person name="Wollam A."/>
            <person name="Palsikar V.B."/>
            <person name="Mardis E.R."/>
            <person name="Wilson R.K."/>
        </authorList>
    </citation>
    <scope>NUCLEOTIDE SEQUENCE [LARGE SCALE GENOMIC DNA]</scope>
    <source>
        <strain evidence="3">MJR8151</strain>
    </source>
</reference>
<dbReference type="STRING" id="33036.HMPREF3200_00371"/>
<comment type="caution">
    <text evidence="2">The sequence shown here is derived from an EMBL/GenBank/DDBJ whole genome shotgun (WGS) entry which is preliminary data.</text>
</comment>
<name>A0A133KHT1_9FIRM</name>
<sequence>MLRAIGFLLFSLGYILTIKKTYENYKNEKNLENLMELIASVLISIGTLILAIAYMIG</sequence>
<gene>
    <name evidence="2" type="ORF">HMPREF3200_00371</name>
</gene>
<keyword evidence="1" id="KW-0472">Membrane</keyword>
<keyword evidence="1" id="KW-1133">Transmembrane helix</keyword>
<evidence type="ECO:0000313" key="2">
    <source>
        <dbReference type="EMBL" id="KWZ79030.1"/>
    </source>
</evidence>
<organism evidence="2 3">
    <name type="scientific">Anaerococcus tetradius</name>
    <dbReference type="NCBI Taxonomy" id="33036"/>
    <lineage>
        <taxon>Bacteria</taxon>
        <taxon>Bacillati</taxon>
        <taxon>Bacillota</taxon>
        <taxon>Tissierellia</taxon>
        <taxon>Tissierellales</taxon>
        <taxon>Peptoniphilaceae</taxon>
        <taxon>Anaerococcus</taxon>
    </lineage>
</organism>
<evidence type="ECO:0000313" key="3">
    <source>
        <dbReference type="Proteomes" id="UP000070383"/>
    </source>
</evidence>
<dbReference type="RefSeq" id="WP_197416319.1">
    <property type="nucleotide sequence ID" value="NZ_CAMUDP010000026.1"/>
</dbReference>